<evidence type="ECO:0000256" key="1">
    <source>
        <dbReference type="ARBA" id="ARBA00004141"/>
    </source>
</evidence>
<evidence type="ECO:0000256" key="6">
    <source>
        <dbReference type="SAM" id="Phobius"/>
    </source>
</evidence>
<dbReference type="Proteomes" id="UP000197781">
    <property type="component" value="Chromosome"/>
</dbReference>
<evidence type="ECO:0000313" key="9">
    <source>
        <dbReference type="Proteomes" id="UP000197781"/>
    </source>
</evidence>
<feature type="transmembrane region" description="Helical" evidence="6">
    <location>
        <begin position="79"/>
        <end position="97"/>
    </location>
</feature>
<proteinExistence type="predicted"/>
<protein>
    <recommendedName>
        <fullName evidence="7">Citrate transporter-like domain-containing protein</fullName>
    </recommendedName>
</protein>
<dbReference type="KEGG" id="bfm:BP422_10295"/>
<dbReference type="GO" id="GO:0016020">
    <property type="term" value="C:membrane"/>
    <property type="evidence" value="ECO:0007669"/>
    <property type="project" value="UniProtKB-SubCell"/>
</dbReference>
<evidence type="ECO:0000256" key="3">
    <source>
        <dbReference type="ARBA" id="ARBA00022692"/>
    </source>
</evidence>
<reference evidence="8 9" key="1">
    <citation type="submission" date="2016-11" db="EMBL/GenBank/DDBJ databases">
        <authorList>
            <person name="Jaros S."/>
            <person name="Januszkiewicz K."/>
            <person name="Wedrychowicz H."/>
        </authorList>
    </citation>
    <scope>NUCLEOTIDE SEQUENCE [LARGE SCALE GENOMIC DNA]</scope>
    <source>
        <strain evidence="8 9">NF2</strain>
    </source>
</reference>
<keyword evidence="2" id="KW-0813">Transport</keyword>
<sequence>MGWTDCPCHDDPEIGAAPVITPLIPAVIGGIFWILGVAYFFGIRERKRLVANEAFAASSEETAATTTADMELSLKRPKLFWFNLLLTVVLIAALLMGLLPLPVLFMIAFSIAVIVNYPNLKDQKERLQAHAGNILTVVPLVFAAGIFTGVVEGTKMVDAMVNALVSIIPDGFSSHLPVIVAITSMVFTFIMANDPYYFGIVPLLAQTAANFGINPVEIGQASLLGQPLHLMSPLVGSVYVLIGLVGIEYGELLRFTMKYAVGTALVMTLASVLFGVLSV</sequence>
<dbReference type="InterPro" id="IPR014738">
    <property type="entry name" value="Citrate_transporter"/>
</dbReference>
<evidence type="ECO:0000256" key="4">
    <source>
        <dbReference type="ARBA" id="ARBA00022989"/>
    </source>
</evidence>
<feature type="domain" description="Citrate transporter-like" evidence="7">
    <location>
        <begin position="20"/>
        <end position="225"/>
    </location>
</feature>
<keyword evidence="3 6" id="KW-0812">Transmembrane</keyword>
<comment type="subcellular location">
    <subcellularLocation>
        <location evidence="1">Membrane</location>
        <topology evidence="1">Multi-pass membrane protein</topology>
    </subcellularLocation>
</comment>
<dbReference type="Pfam" id="PF03600">
    <property type="entry name" value="CitMHS"/>
    <property type="match status" value="1"/>
</dbReference>
<feature type="transmembrane region" description="Helical" evidence="6">
    <location>
        <begin position="228"/>
        <end position="247"/>
    </location>
</feature>
<keyword evidence="4 6" id="KW-1133">Transmembrane helix</keyword>
<feature type="transmembrane region" description="Helical" evidence="6">
    <location>
        <begin position="259"/>
        <end position="277"/>
    </location>
</feature>
<feature type="transmembrane region" description="Helical" evidence="6">
    <location>
        <begin position="20"/>
        <end position="41"/>
    </location>
</feature>
<dbReference type="NCBIfam" id="TIGR00784">
    <property type="entry name" value="citMHS"/>
    <property type="match status" value="1"/>
</dbReference>
<evidence type="ECO:0000259" key="7">
    <source>
        <dbReference type="Pfam" id="PF03600"/>
    </source>
</evidence>
<keyword evidence="5 6" id="KW-0472">Membrane</keyword>
<name>A0A220MFT0_9BACL</name>
<evidence type="ECO:0000256" key="5">
    <source>
        <dbReference type="ARBA" id="ARBA00023136"/>
    </source>
</evidence>
<evidence type="ECO:0000256" key="2">
    <source>
        <dbReference type="ARBA" id="ARBA00022448"/>
    </source>
</evidence>
<accession>A0A220MFT0</accession>
<evidence type="ECO:0000313" key="8">
    <source>
        <dbReference type="EMBL" id="ASJ53898.1"/>
    </source>
</evidence>
<organism evidence="8 9">
    <name type="scientific">Brevibacillus formosus</name>
    <dbReference type="NCBI Taxonomy" id="54913"/>
    <lineage>
        <taxon>Bacteria</taxon>
        <taxon>Bacillati</taxon>
        <taxon>Bacillota</taxon>
        <taxon>Bacilli</taxon>
        <taxon>Bacillales</taxon>
        <taxon>Paenibacillaceae</taxon>
        <taxon>Brevibacillus</taxon>
    </lineage>
</organism>
<dbReference type="AlphaFoldDB" id="A0A220MFT0"/>
<feature type="transmembrane region" description="Helical" evidence="6">
    <location>
        <begin position="132"/>
        <end position="151"/>
    </location>
</feature>
<dbReference type="InterPro" id="IPR004680">
    <property type="entry name" value="Cit_transptr-like_dom"/>
</dbReference>
<dbReference type="GO" id="GO:0015137">
    <property type="term" value="F:citrate transmembrane transporter activity"/>
    <property type="evidence" value="ECO:0007669"/>
    <property type="project" value="InterPro"/>
</dbReference>
<feature type="transmembrane region" description="Helical" evidence="6">
    <location>
        <begin position="171"/>
        <end position="190"/>
    </location>
</feature>
<gene>
    <name evidence="8" type="ORF">BP422_10295</name>
</gene>
<dbReference type="RefSeq" id="WP_236841353.1">
    <property type="nucleotide sequence ID" value="NZ_CP018145.1"/>
</dbReference>
<dbReference type="EMBL" id="CP018145">
    <property type="protein sequence ID" value="ASJ53898.1"/>
    <property type="molecule type" value="Genomic_DNA"/>
</dbReference>